<dbReference type="Proteomes" id="UP001066276">
    <property type="component" value="Chromosome 7"/>
</dbReference>
<gene>
    <name evidence="7" type="ORF">NDU88_010224</name>
</gene>
<protein>
    <recommendedName>
        <fullName evidence="6">Glucagon / GIP / secretin / VIP family domain-containing protein</fullName>
    </recommendedName>
</protein>
<evidence type="ECO:0000256" key="5">
    <source>
        <dbReference type="SAM" id="Phobius"/>
    </source>
</evidence>
<evidence type="ECO:0000313" key="7">
    <source>
        <dbReference type="EMBL" id="KAJ1131893.1"/>
    </source>
</evidence>
<dbReference type="GO" id="GO:0005576">
    <property type="term" value="C:extracellular region"/>
    <property type="evidence" value="ECO:0007669"/>
    <property type="project" value="UniProtKB-SubCell"/>
</dbReference>
<name>A0AAV7Q1C0_PLEWA</name>
<evidence type="ECO:0000256" key="1">
    <source>
        <dbReference type="ARBA" id="ARBA00004613"/>
    </source>
</evidence>
<comment type="caution">
    <text evidence="7">The sequence shown here is derived from an EMBL/GenBank/DDBJ whole genome shotgun (WGS) entry which is preliminary data.</text>
</comment>
<keyword evidence="5" id="KW-0472">Membrane</keyword>
<dbReference type="GO" id="GO:0005179">
    <property type="term" value="F:hormone activity"/>
    <property type="evidence" value="ECO:0007669"/>
    <property type="project" value="InterPro"/>
</dbReference>
<dbReference type="EMBL" id="JANPWB010000011">
    <property type="protein sequence ID" value="KAJ1131893.1"/>
    <property type="molecule type" value="Genomic_DNA"/>
</dbReference>
<comment type="similarity">
    <text evidence="2">Belongs to the glucagon family.</text>
</comment>
<evidence type="ECO:0000256" key="2">
    <source>
        <dbReference type="ARBA" id="ARBA00008369"/>
    </source>
</evidence>
<keyword evidence="3" id="KW-0964">Secreted</keyword>
<evidence type="ECO:0000259" key="6">
    <source>
        <dbReference type="SMART" id="SM00070"/>
    </source>
</evidence>
<keyword evidence="8" id="KW-1185">Reference proteome</keyword>
<sequence length="225" mass="25124">MPHATCGRKLFPAPEPRAPLTWGYKRSGDHTDNLTSLTLPGDTRCINRSARQTQYTIMALEMLLRLILIMGIALHSLGALPQPMRTRRHADGTFTSDFSRARAFVAMRNIINSMLDGKSSAKQRRQEEDLSSFVEGVLGPAKSLQQKNDISTEDSVLKPENWQQKKEDVKAQKSLNFISRSPDYFSPFSSELNGQRTLGDGFQAPGLSEEGLCRVILGLTEQDQQ</sequence>
<dbReference type="SMART" id="SM00070">
    <property type="entry name" value="GLUCA"/>
    <property type="match status" value="1"/>
</dbReference>
<comment type="subcellular location">
    <subcellularLocation>
        <location evidence="1">Secreted</location>
    </subcellularLocation>
</comment>
<keyword evidence="5" id="KW-0812">Transmembrane</keyword>
<feature type="domain" description="Glucagon / GIP / secretin / VIP family" evidence="6">
    <location>
        <begin position="89"/>
        <end position="115"/>
    </location>
</feature>
<keyword evidence="5" id="KW-1133">Transmembrane helix</keyword>
<proteinExistence type="inferred from homology"/>
<evidence type="ECO:0000256" key="3">
    <source>
        <dbReference type="ARBA" id="ARBA00022525"/>
    </source>
</evidence>
<evidence type="ECO:0000313" key="8">
    <source>
        <dbReference type="Proteomes" id="UP001066276"/>
    </source>
</evidence>
<evidence type="ECO:0000256" key="4">
    <source>
        <dbReference type="SAM" id="MobiDB-lite"/>
    </source>
</evidence>
<dbReference type="AlphaFoldDB" id="A0AAV7Q1C0"/>
<dbReference type="InterPro" id="IPR000532">
    <property type="entry name" value="Glucagon_GIP_secretin_VIP"/>
</dbReference>
<organism evidence="7 8">
    <name type="scientific">Pleurodeles waltl</name>
    <name type="common">Iberian ribbed newt</name>
    <dbReference type="NCBI Taxonomy" id="8319"/>
    <lineage>
        <taxon>Eukaryota</taxon>
        <taxon>Metazoa</taxon>
        <taxon>Chordata</taxon>
        <taxon>Craniata</taxon>
        <taxon>Vertebrata</taxon>
        <taxon>Euteleostomi</taxon>
        <taxon>Amphibia</taxon>
        <taxon>Batrachia</taxon>
        <taxon>Caudata</taxon>
        <taxon>Salamandroidea</taxon>
        <taxon>Salamandridae</taxon>
        <taxon>Pleurodelinae</taxon>
        <taxon>Pleurodeles</taxon>
    </lineage>
</organism>
<feature type="region of interest" description="Disordered" evidence="4">
    <location>
        <begin position="144"/>
        <end position="169"/>
    </location>
</feature>
<feature type="transmembrane region" description="Helical" evidence="5">
    <location>
        <begin position="62"/>
        <end position="80"/>
    </location>
</feature>
<accession>A0AAV7Q1C0</accession>
<reference evidence="7" key="1">
    <citation type="journal article" date="2022" name="bioRxiv">
        <title>Sequencing and chromosome-scale assembly of the giantPleurodeles waltlgenome.</title>
        <authorList>
            <person name="Brown T."/>
            <person name="Elewa A."/>
            <person name="Iarovenko S."/>
            <person name="Subramanian E."/>
            <person name="Araus A.J."/>
            <person name="Petzold A."/>
            <person name="Susuki M."/>
            <person name="Suzuki K.-i.T."/>
            <person name="Hayashi T."/>
            <person name="Toyoda A."/>
            <person name="Oliveira C."/>
            <person name="Osipova E."/>
            <person name="Leigh N.D."/>
            <person name="Simon A."/>
            <person name="Yun M.H."/>
        </authorList>
    </citation>
    <scope>NUCLEOTIDE SEQUENCE</scope>
    <source>
        <strain evidence="7">20211129_DDA</strain>
        <tissue evidence="7">Liver</tissue>
    </source>
</reference>